<dbReference type="PANTHER" id="PTHR37689:SF1">
    <property type="entry name" value="PROTEIN FDHE"/>
    <property type="match status" value="1"/>
</dbReference>
<dbReference type="InterPro" id="IPR006452">
    <property type="entry name" value="Formate_DH_accessory"/>
</dbReference>
<evidence type="ECO:0000259" key="2">
    <source>
        <dbReference type="Pfam" id="PF24859"/>
    </source>
</evidence>
<evidence type="ECO:0000313" key="4">
    <source>
        <dbReference type="EMBL" id="ADU61191.1"/>
    </source>
</evidence>
<feature type="domain" description="FdhE C-terminal" evidence="3">
    <location>
        <begin position="217"/>
        <end position="290"/>
    </location>
</feature>
<dbReference type="HOGENOM" id="CLU_071015_1_1_7"/>
<name>E6VV40_PSEA9</name>
<dbReference type="InterPro" id="IPR024064">
    <property type="entry name" value="FdhE-like_sf"/>
</dbReference>
<sequence>MQFNKDKAGRTLDTKISQLRGKSYISAELVDLLDKVAHLQLEARATAKVVLPPDAELAPAQAVLQGVPLVARECFPYDPAQAADLLGQLIGLLEAAGGPLGQAAKTVGKALTSGEMTPEELFRRYLSEDITFFASWVERTPGAPKALPFLALASLGPSIEAAAEQLVGKLPPTKTPQVGSCPICGSLPLISLLKEKEGFRHASCSFCRHDYRIRRIACPVCGEEDQKKLTFFTVDEEPGFRVDVCESCKTYIKTIDFRALDRIPLPVFDDLDSLALDYVAAGQGYRRATLSAWGF</sequence>
<dbReference type="RefSeq" id="WP_013513128.1">
    <property type="nucleotide sequence ID" value="NC_014844.1"/>
</dbReference>
<dbReference type="Proteomes" id="UP000002191">
    <property type="component" value="Chromosome"/>
</dbReference>
<keyword evidence="1" id="KW-0963">Cytoplasm</keyword>
<keyword evidence="5" id="KW-1185">Reference proteome</keyword>
<reference evidence="5" key="1">
    <citation type="submission" date="2010-12" db="EMBL/GenBank/DDBJ databases">
        <title>Complete sequence of Desulfovibrio aespoeensis Aspo-2.</title>
        <authorList>
            <consortium name="US DOE Joint Genome Institute"/>
            <person name="Lucas S."/>
            <person name="Copeland A."/>
            <person name="Lapidus A."/>
            <person name="Cheng J.-F."/>
            <person name="Goodwin L."/>
            <person name="Pitluck S."/>
            <person name="Chertkov O."/>
            <person name="Misra M."/>
            <person name="Detter J.C."/>
            <person name="Han C."/>
            <person name="Tapia R."/>
            <person name="Land M."/>
            <person name="Hauser L."/>
            <person name="Kyrpides N."/>
            <person name="Ivanova N."/>
            <person name="Ovchinnikova G."/>
            <person name="Pedersen K."/>
            <person name="Jagevall S."/>
            <person name="Hazen T."/>
            <person name="Woyke T."/>
        </authorList>
    </citation>
    <scope>NUCLEOTIDE SEQUENCE [LARGE SCALE GENOMIC DNA]</scope>
    <source>
        <strain evidence="5">ATCC 700646 / DSM 10631 / Aspo-2</strain>
    </source>
</reference>
<protein>
    <submittedName>
        <fullName evidence="4">Formate dehydrogenase accessory protein</fullName>
    </submittedName>
</protein>
<evidence type="ECO:0000256" key="1">
    <source>
        <dbReference type="ARBA" id="ARBA00022490"/>
    </source>
</evidence>
<dbReference type="Pfam" id="PF24859">
    <property type="entry name" value="FdhE_central"/>
    <property type="match status" value="1"/>
</dbReference>
<dbReference type="InterPro" id="IPR056796">
    <property type="entry name" value="FdhE_C"/>
</dbReference>
<dbReference type="CDD" id="cd16341">
    <property type="entry name" value="FdhE"/>
    <property type="match status" value="1"/>
</dbReference>
<dbReference type="STRING" id="643562.Daes_0164"/>
<proteinExistence type="predicted"/>
<dbReference type="Pfam" id="PF24860">
    <property type="entry name" value="FdhE_C"/>
    <property type="match status" value="1"/>
</dbReference>
<dbReference type="EMBL" id="CP002431">
    <property type="protein sequence ID" value="ADU61191.1"/>
    <property type="molecule type" value="Genomic_DNA"/>
</dbReference>
<dbReference type="Gene3D" id="3.90.1670.10">
    <property type="entry name" value="FdhE-like domain"/>
    <property type="match status" value="1"/>
</dbReference>
<evidence type="ECO:0000259" key="3">
    <source>
        <dbReference type="Pfam" id="PF24860"/>
    </source>
</evidence>
<dbReference type="KEGG" id="das:Daes_0164"/>
<dbReference type="OrthoDB" id="9811074at2"/>
<dbReference type="GO" id="GO:0008199">
    <property type="term" value="F:ferric iron binding"/>
    <property type="evidence" value="ECO:0007669"/>
    <property type="project" value="TreeGrafter"/>
</dbReference>
<dbReference type="AlphaFoldDB" id="E6VV40"/>
<reference evidence="4 5" key="2">
    <citation type="journal article" date="2014" name="Genome Announc.">
        <title>Complete Genome Sequence of the Subsurface, Mesophilic Sulfate-Reducing Bacterium Desulfovibrio aespoeensis Aspo-2.</title>
        <authorList>
            <person name="Pedersen K."/>
            <person name="Bengtsson A."/>
            <person name="Edlund J."/>
            <person name="Rabe L."/>
            <person name="Hazen T."/>
            <person name="Chakraborty R."/>
            <person name="Goodwin L."/>
            <person name="Shapiro N."/>
        </authorList>
    </citation>
    <scope>NUCLEOTIDE SEQUENCE [LARGE SCALE GENOMIC DNA]</scope>
    <source>
        <strain evidence="5">ATCC 700646 / DSM 10631 / Aspo-2</strain>
    </source>
</reference>
<dbReference type="SUPFAM" id="SSF144020">
    <property type="entry name" value="FdhE-like"/>
    <property type="match status" value="1"/>
</dbReference>
<dbReference type="GO" id="GO:0005829">
    <property type="term" value="C:cytosol"/>
    <property type="evidence" value="ECO:0007669"/>
    <property type="project" value="TreeGrafter"/>
</dbReference>
<evidence type="ECO:0000313" key="5">
    <source>
        <dbReference type="Proteomes" id="UP000002191"/>
    </source>
</evidence>
<dbReference type="PANTHER" id="PTHR37689">
    <property type="entry name" value="PROTEIN FDHE"/>
    <property type="match status" value="1"/>
</dbReference>
<gene>
    <name evidence="4" type="ordered locus">Daes_0164</name>
</gene>
<dbReference type="InterPro" id="IPR056797">
    <property type="entry name" value="FdhE_central"/>
</dbReference>
<feature type="domain" description="FdhE central" evidence="2">
    <location>
        <begin position="181"/>
        <end position="215"/>
    </location>
</feature>
<accession>E6VV40</accession>
<organism evidence="4 5">
    <name type="scientific">Pseudodesulfovibrio aespoeensis (strain ATCC 700646 / DSM 10631 / Aspo-2)</name>
    <name type="common">Desulfovibrio aespoeensis</name>
    <dbReference type="NCBI Taxonomy" id="643562"/>
    <lineage>
        <taxon>Bacteria</taxon>
        <taxon>Pseudomonadati</taxon>
        <taxon>Thermodesulfobacteriota</taxon>
        <taxon>Desulfovibrionia</taxon>
        <taxon>Desulfovibrionales</taxon>
        <taxon>Desulfovibrionaceae</taxon>
    </lineage>
</organism>
<dbReference type="eggNOG" id="COG3058">
    <property type="taxonomic scope" value="Bacteria"/>
</dbReference>
<dbReference type="GO" id="GO:0051604">
    <property type="term" value="P:protein maturation"/>
    <property type="evidence" value="ECO:0007669"/>
    <property type="project" value="TreeGrafter"/>
</dbReference>